<dbReference type="PROSITE" id="PS50113">
    <property type="entry name" value="PAC"/>
    <property type="match status" value="1"/>
</dbReference>
<dbReference type="Gene3D" id="3.30.450.20">
    <property type="entry name" value="PAS domain"/>
    <property type="match status" value="2"/>
</dbReference>
<proteinExistence type="predicted"/>
<dbReference type="InterPro" id="IPR000700">
    <property type="entry name" value="PAS-assoc_C"/>
</dbReference>
<dbReference type="InterPro" id="IPR052155">
    <property type="entry name" value="Biofilm_reg_signaling"/>
</dbReference>
<dbReference type="PANTHER" id="PTHR44757">
    <property type="entry name" value="DIGUANYLATE CYCLASE DGCP"/>
    <property type="match status" value="1"/>
</dbReference>
<protein>
    <submittedName>
        <fullName evidence="3">PAS domain S-box protein</fullName>
    </submittedName>
</protein>
<reference evidence="4" key="1">
    <citation type="journal article" date="2022" name="G3 (Bethesda)">
        <title>Unveiling the complete genome sequence of Alicyclobacillus acidoterrestris DSM 3922T, a taint-producing strain.</title>
        <authorList>
            <person name="Leonardo I.C."/>
            <person name="Barreto Crespo M.T."/>
            <person name="Gaspar F.B."/>
        </authorList>
    </citation>
    <scope>NUCLEOTIDE SEQUENCE [LARGE SCALE GENOMIC DNA]</scope>
    <source>
        <strain evidence="4">DSM 3922</strain>
    </source>
</reference>
<dbReference type="PROSITE" id="PS50112">
    <property type="entry name" value="PAS"/>
    <property type="match status" value="1"/>
</dbReference>
<keyword evidence="4" id="KW-1185">Reference proteome</keyword>
<dbReference type="InterPro" id="IPR000014">
    <property type="entry name" value="PAS"/>
</dbReference>
<dbReference type="SMART" id="SM00091">
    <property type="entry name" value="PAS"/>
    <property type="match status" value="2"/>
</dbReference>
<feature type="domain" description="PAC" evidence="2">
    <location>
        <begin position="86"/>
        <end position="138"/>
    </location>
</feature>
<gene>
    <name evidence="3" type="ORF">K1I37_13470</name>
</gene>
<sequence>MSFVYSQFSMEMCQLIFQDHPDAMFVLSKEGTILEANKAACEWFGNSPTEMRGIHYLDILSPMIPEFWKDAYRNLLARVNGGERIEGYEAICFKKSGTSLMAHLRLFPLRDEAGHIFGSYLIIRDMTEQKQIEASLRESEERYRRVVELSPKGILVHQQGTVVYANPFARRTLQSEQLIGRDILYTGPRVNPDR</sequence>
<accession>A0A9E6ZE11</accession>
<dbReference type="NCBIfam" id="TIGR00229">
    <property type="entry name" value="sensory_box"/>
    <property type="match status" value="2"/>
</dbReference>
<name>A0A9E6ZE11_ALIAG</name>
<dbReference type="Pfam" id="PF13426">
    <property type="entry name" value="PAS_9"/>
    <property type="match status" value="1"/>
</dbReference>
<evidence type="ECO:0000259" key="2">
    <source>
        <dbReference type="PROSITE" id="PS50113"/>
    </source>
</evidence>
<evidence type="ECO:0000313" key="4">
    <source>
        <dbReference type="Proteomes" id="UP000829401"/>
    </source>
</evidence>
<dbReference type="SUPFAM" id="SSF55785">
    <property type="entry name" value="PYP-like sensor domain (PAS domain)"/>
    <property type="match status" value="2"/>
</dbReference>
<evidence type="ECO:0000259" key="1">
    <source>
        <dbReference type="PROSITE" id="PS50112"/>
    </source>
</evidence>
<dbReference type="Pfam" id="PF13188">
    <property type="entry name" value="PAS_8"/>
    <property type="match status" value="1"/>
</dbReference>
<evidence type="ECO:0000313" key="3">
    <source>
        <dbReference type="EMBL" id="UNO47697.1"/>
    </source>
</evidence>
<organism evidence="3 4">
    <name type="scientific">Alicyclobacillus acidoterrestris (strain ATCC 49025 / DSM 3922 / CIP 106132 / NCIMB 13137 / GD3B)</name>
    <dbReference type="NCBI Taxonomy" id="1356854"/>
    <lineage>
        <taxon>Bacteria</taxon>
        <taxon>Bacillati</taxon>
        <taxon>Bacillota</taxon>
        <taxon>Bacilli</taxon>
        <taxon>Bacillales</taxon>
        <taxon>Alicyclobacillaceae</taxon>
        <taxon>Alicyclobacillus</taxon>
    </lineage>
</organism>
<dbReference type="Proteomes" id="UP000829401">
    <property type="component" value="Chromosome"/>
</dbReference>
<dbReference type="InterPro" id="IPR035965">
    <property type="entry name" value="PAS-like_dom_sf"/>
</dbReference>
<dbReference type="EMBL" id="CP080467">
    <property type="protein sequence ID" value="UNO47697.1"/>
    <property type="molecule type" value="Genomic_DNA"/>
</dbReference>
<dbReference type="KEGG" id="aaco:K1I37_13470"/>
<dbReference type="PANTHER" id="PTHR44757:SF2">
    <property type="entry name" value="BIOFILM ARCHITECTURE MAINTENANCE PROTEIN MBAA"/>
    <property type="match status" value="1"/>
</dbReference>
<dbReference type="AlphaFoldDB" id="A0A9E6ZE11"/>
<feature type="domain" description="PAS" evidence="1">
    <location>
        <begin position="9"/>
        <end position="62"/>
    </location>
</feature>
<dbReference type="CDD" id="cd00130">
    <property type="entry name" value="PAS"/>
    <property type="match status" value="1"/>
</dbReference>